<dbReference type="CDD" id="cd14014">
    <property type="entry name" value="STKc_PknB_like"/>
    <property type="match status" value="1"/>
</dbReference>
<name>A0A6M5YWF8_9BACT</name>
<keyword evidence="4 5" id="KW-0067">ATP-binding</keyword>
<dbReference type="SMART" id="SM00028">
    <property type="entry name" value="TPR"/>
    <property type="match status" value="4"/>
</dbReference>
<dbReference type="InterPro" id="IPR011990">
    <property type="entry name" value="TPR-like_helical_dom_sf"/>
</dbReference>
<feature type="binding site" evidence="5">
    <location>
        <position position="64"/>
    </location>
    <ligand>
        <name>ATP</name>
        <dbReference type="ChEBI" id="CHEBI:30616"/>
    </ligand>
</feature>
<dbReference type="Gene3D" id="3.30.200.20">
    <property type="entry name" value="Phosphorylase Kinase, domain 1"/>
    <property type="match status" value="1"/>
</dbReference>
<feature type="domain" description="Protein kinase" evidence="7">
    <location>
        <begin position="35"/>
        <end position="295"/>
    </location>
</feature>
<proteinExistence type="predicted"/>
<evidence type="ECO:0000259" key="7">
    <source>
        <dbReference type="PROSITE" id="PS50011"/>
    </source>
</evidence>
<keyword evidence="1" id="KW-0808">Transferase</keyword>
<dbReference type="PANTHER" id="PTHR43289">
    <property type="entry name" value="MITOGEN-ACTIVATED PROTEIN KINASE KINASE KINASE 20-RELATED"/>
    <property type="match status" value="1"/>
</dbReference>
<dbReference type="InterPro" id="IPR011009">
    <property type="entry name" value="Kinase-like_dom_sf"/>
</dbReference>
<dbReference type="PANTHER" id="PTHR43289:SF6">
    <property type="entry name" value="SERINE_THREONINE-PROTEIN KINASE NEKL-3"/>
    <property type="match status" value="1"/>
</dbReference>
<dbReference type="InterPro" id="IPR017441">
    <property type="entry name" value="Protein_kinase_ATP_BS"/>
</dbReference>
<evidence type="ECO:0000256" key="5">
    <source>
        <dbReference type="PROSITE-ProRule" id="PRU10141"/>
    </source>
</evidence>
<evidence type="ECO:0000313" key="8">
    <source>
        <dbReference type="EMBL" id="QJW97641.1"/>
    </source>
</evidence>
<organism evidence="8 9">
    <name type="scientific">Frigoriglobus tundricola</name>
    <dbReference type="NCBI Taxonomy" id="2774151"/>
    <lineage>
        <taxon>Bacteria</taxon>
        <taxon>Pseudomonadati</taxon>
        <taxon>Planctomycetota</taxon>
        <taxon>Planctomycetia</taxon>
        <taxon>Gemmatales</taxon>
        <taxon>Gemmataceae</taxon>
        <taxon>Frigoriglobus</taxon>
    </lineage>
</organism>
<dbReference type="Gene3D" id="1.25.40.10">
    <property type="entry name" value="Tetratricopeptide repeat domain"/>
    <property type="match status" value="2"/>
</dbReference>
<reference evidence="9" key="1">
    <citation type="submission" date="2020-05" db="EMBL/GenBank/DDBJ databases">
        <title>Frigoriglobus tundricola gen. nov., sp. nov., a psychrotolerant cellulolytic planctomycete of the family Gemmataceae with two divergent copies of 16S rRNA gene.</title>
        <authorList>
            <person name="Kulichevskaya I.S."/>
            <person name="Ivanova A.A."/>
            <person name="Naumoff D.G."/>
            <person name="Beletsky A.V."/>
            <person name="Rijpstra W.I.C."/>
            <person name="Sinninghe Damste J.S."/>
            <person name="Mardanov A.V."/>
            <person name="Ravin N.V."/>
            <person name="Dedysh S.N."/>
        </authorList>
    </citation>
    <scope>NUCLEOTIDE SEQUENCE [LARGE SCALE GENOMIC DNA]</scope>
    <source>
        <strain evidence="9">PL17</strain>
    </source>
</reference>
<evidence type="ECO:0000256" key="6">
    <source>
        <dbReference type="SAM" id="MobiDB-lite"/>
    </source>
</evidence>
<dbReference type="Proteomes" id="UP000503447">
    <property type="component" value="Chromosome"/>
</dbReference>
<dbReference type="InterPro" id="IPR000719">
    <property type="entry name" value="Prot_kinase_dom"/>
</dbReference>
<feature type="region of interest" description="Disordered" evidence="6">
    <location>
        <begin position="1"/>
        <end position="23"/>
    </location>
</feature>
<accession>A0A6M5YWF8</accession>
<dbReference type="SUPFAM" id="SSF56112">
    <property type="entry name" value="Protein kinase-like (PK-like)"/>
    <property type="match status" value="1"/>
</dbReference>
<evidence type="ECO:0000256" key="3">
    <source>
        <dbReference type="ARBA" id="ARBA00022777"/>
    </source>
</evidence>
<evidence type="ECO:0000256" key="4">
    <source>
        <dbReference type="ARBA" id="ARBA00022840"/>
    </source>
</evidence>
<dbReference type="GO" id="GO:0004674">
    <property type="term" value="F:protein serine/threonine kinase activity"/>
    <property type="evidence" value="ECO:0007669"/>
    <property type="project" value="TreeGrafter"/>
</dbReference>
<keyword evidence="3" id="KW-0418">Kinase</keyword>
<dbReference type="InterPro" id="IPR019734">
    <property type="entry name" value="TPR_rpt"/>
</dbReference>
<dbReference type="KEGG" id="ftj:FTUN_5218"/>
<dbReference type="EMBL" id="CP053452">
    <property type="protein sequence ID" value="QJW97641.1"/>
    <property type="molecule type" value="Genomic_DNA"/>
</dbReference>
<dbReference type="PROSITE" id="PS00107">
    <property type="entry name" value="PROTEIN_KINASE_ATP"/>
    <property type="match status" value="1"/>
</dbReference>
<dbReference type="Pfam" id="PF00069">
    <property type="entry name" value="Pkinase"/>
    <property type="match status" value="1"/>
</dbReference>
<keyword evidence="2 5" id="KW-0547">Nucleotide-binding</keyword>
<dbReference type="GO" id="GO:0005524">
    <property type="term" value="F:ATP binding"/>
    <property type="evidence" value="ECO:0007669"/>
    <property type="project" value="UniProtKB-UniRule"/>
</dbReference>
<dbReference type="Gene3D" id="1.10.510.10">
    <property type="entry name" value="Transferase(Phosphotransferase) domain 1"/>
    <property type="match status" value="1"/>
</dbReference>
<dbReference type="PROSITE" id="PS50011">
    <property type="entry name" value="PROTEIN_KINASE_DOM"/>
    <property type="match status" value="1"/>
</dbReference>
<sequence length="877" mass="97006">MTPDHLTGTHAPDPCKSHETLPAPPRTAALTFGDYEVIGEIGEGGMGRVYKAMDRNLGRFVAIKVLRSTDPFECSRFRGEAELIAMLDHPNIIKIFAIETTPDGRPYLVLEFAEGGSLDRELAGHPQEPRRAAELTEALARAVQFAHEKGVIHRDLKPANVLRGKDKTLKLTDFGLAKELEVSSGMTPSGAVMGTPSYMAPEQAEGKVKQLGPVTDVYGLGAILYEALTGRPPFRGVNMVDTLEQVRWAEPAPPSRLAPRLPRDLSTICLKCLQKSPGRRYQTAAALADDLRRWLNGETIAARPAPSWERLVRQVRRRPWEAATVAASVLLVALFGAGLVLNREQQREKETVAARQREKDAADERLHLAETEATRTRLAEKDASEALLRERGAKSLAALAQIRQRLVKGDLKAVPGLNGLYSDLAAYYKQLIGDLLSDPKADRVGLAQMTSEVGDLAVRCGQFDTAEWAFGQAQTLYAELAGRDPKLLPDVAEAQTRLARVAYELGREALALELAADAAARWERVRQQSAGPDGERAALQLAEIAHLRGEVYSRQHKLAEAARAYNESIDRRRQVVGVRSDATAEELRKLESSERRKVLDVLSDLGRGYGYLGDALLDDGKVAAADQAYWNSHRIRERIVKALEPVPGRPAEEELELEKARFQFARSCMNLASFQCRHQAYATADEFTQKALALREALVRVSPNNADYKLDLCSTLNQVAEFVTLDAASRPVDRVRAGEVVARAIEVAASLQGDGIRVRETLAESFALQAELMARSENPEAAAPVLRTALDRFDRLREMYPDQPGYQFRYATLLALRAKLEKAGPADPRWQNVLKVLELAIAKHYRGEHPDTIRELPAFEPIKSAPEFQRLLARLRS</sequence>
<keyword evidence="9" id="KW-1185">Reference proteome</keyword>
<dbReference type="SMART" id="SM00220">
    <property type="entry name" value="S_TKc"/>
    <property type="match status" value="1"/>
</dbReference>
<dbReference type="RefSeq" id="WP_171472978.1">
    <property type="nucleotide sequence ID" value="NZ_CP053452.2"/>
</dbReference>
<dbReference type="SUPFAM" id="SSF48452">
    <property type="entry name" value="TPR-like"/>
    <property type="match status" value="2"/>
</dbReference>
<gene>
    <name evidence="8" type="ORF">FTUN_5218</name>
</gene>
<evidence type="ECO:0000256" key="2">
    <source>
        <dbReference type="ARBA" id="ARBA00022741"/>
    </source>
</evidence>
<dbReference type="AlphaFoldDB" id="A0A6M5YWF8"/>
<evidence type="ECO:0000256" key="1">
    <source>
        <dbReference type="ARBA" id="ARBA00022679"/>
    </source>
</evidence>
<protein>
    <recommendedName>
        <fullName evidence="7">Protein kinase domain-containing protein</fullName>
    </recommendedName>
</protein>
<evidence type="ECO:0000313" key="9">
    <source>
        <dbReference type="Proteomes" id="UP000503447"/>
    </source>
</evidence>